<evidence type="ECO:0000259" key="5">
    <source>
        <dbReference type="PROSITE" id="PS51464"/>
    </source>
</evidence>
<evidence type="ECO:0000313" key="6">
    <source>
        <dbReference type="EMBL" id="SKC45952.1"/>
    </source>
</evidence>
<dbReference type="OrthoDB" id="2930at2"/>
<dbReference type="PANTHER" id="PTHR30514:SF21">
    <property type="entry name" value="RPIR-FAMILY TRANSCRIPTIONAL REGULATOR"/>
    <property type="match status" value="1"/>
</dbReference>
<dbReference type="InterPro" id="IPR046348">
    <property type="entry name" value="SIS_dom_sf"/>
</dbReference>
<dbReference type="InterPro" id="IPR036388">
    <property type="entry name" value="WH-like_DNA-bd_sf"/>
</dbReference>
<dbReference type="Proteomes" id="UP000190285">
    <property type="component" value="Unassembled WGS sequence"/>
</dbReference>
<dbReference type="InterPro" id="IPR009057">
    <property type="entry name" value="Homeodomain-like_sf"/>
</dbReference>
<evidence type="ECO:0000313" key="7">
    <source>
        <dbReference type="Proteomes" id="UP000190285"/>
    </source>
</evidence>
<accession>A0A1T5J3U9</accession>
<dbReference type="SUPFAM" id="SSF53697">
    <property type="entry name" value="SIS domain"/>
    <property type="match status" value="1"/>
</dbReference>
<dbReference type="GO" id="GO:0003700">
    <property type="term" value="F:DNA-binding transcription factor activity"/>
    <property type="evidence" value="ECO:0007669"/>
    <property type="project" value="InterPro"/>
</dbReference>
<evidence type="ECO:0000256" key="1">
    <source>
        <dbReference type="ARBA" id="ARBA00023015"/>
    </source>
</evidence>
<dbReference type="InterPro" id="IPR000281">
    <property type="entry name" value="HTH_RpiR"/>
</dbReference>
<feature type="domain" description="HTH rpiR-type" evidence="4">
    <location>
        <begin position="1"/>
        <end position="76"/>
    </location>
</feature>
<evidence type="ECO:0000259" key="4">
    <source>
        <dbReference type="PROSITE" id="PS51071"/>
    </source>
</evidence>
<keyword evidence="2" id="KW-0238">DNA-binding</keyword>
<feature type="domain" description="SIS" evidence="5">
    <location>
        <begin position="111"/>
        <end position="251"/>
    </location>
</feature>
<reference evidence="6 7" key="1">
    <citation type="submission" date="2017-02" db="EMBL/GenBank/DDBJ databases">
        <authorList>
            <person name="Peterson S.W."/>
        </authorList>
    </citation>
    <scope>NUCLEOTIDE SEQUENCE [LARGE SCALE GENOMIC DNA]</scope>
    <source>
        <strain evidence="6 7">M1</strain>
    </source>
</reference>
<keyword evidence="1" id="KW-0805">Transcription regulation</keyword>
<dbReference type="Pfam" id="PF01380">
    <property type="entry name" value="SIS"/>
    <property type="match status" value="1"/>
</dbReference>
<dbReference type="EMBL" id="FUZT01000002">
    <property type="protein sequence ID" value="SKC45952.1"/>
    <property type="molecule type" value="Genomic_DNA"/>
</dbReference>
<dbReference type="GO" id="GO:0097367">
    <property type="term" value="F:carbohydrate derivative binding"/>
    <property type="evidence" value="ECO:0007669"/>
    <property type="project" value="InterPro"/>
</dbReference>
<dbReference type="InterPro" id="IPR001347">
    <property type="entry name" value="SIS_dom"/>
</dbReference>
<dbReference type="Gene3D" id="3.40.50.10490">
    <property type="entry name" value="Glucose-6-phosphate isomerase like protein, domain 1"/>
    <property type="match status" value="1"/>
</dbReference>
<sequence length="251" mass="28125">MNLSKLAQNYGSLTELEKKIVEYIMNNPKKILCLTANELAEILFVSKTSIINLSKKIGFDGYSELRYYVKNHIQSNEKKEQILSYDTILGNIHDEITKTLYLQSEENIKTIAEKIVGSRMIYVIARGASKPIADFLSSRLAILKVKSIFIGDPNVIDVLGESLGVGESILLMSLSGETEKILNIAKAARARSIDVIALTSFSNNSLQNIANYNMFCFANNTKTKYNDLISRLGLHTLTQILITYIAMTREE</sequence>
<name>A0A1T5J3U9_9FIRM</name>
<dbReference type="PROSITE" id="PS51071">
    <property type="entry name" value="HTH_RPIR"/>
    <property type="match status" value="1"/>
</dbReference>
<dbReference type="Pfam" id="PF01418">
    <property type="entry name" value="HTH_6"/>
    <property type="match status" value="1"/>
</dbReference>
<proteinExistence type="predicted"/>
<dbReference type="PANTHER" id="PTHR30514">
    <property type="entry name" value="GLUCOKINASE"/>
    <property type="match status" value="1"/>
</dbReference>
<dbReference type="SUPFAM" id="SSF46689">
    <property type="entry name" value="Homeodomain-like"/>
    <property type="match status" value="1"/>
</dbReference>
<dbReference type="GO" id="GO:0003677">
    <property type="term" value="F:DNA binding"/>
    <property type="evidence" value="ECO:0007669"/>
    <property type="project" value="UniProtKB-KW"/>
</dbReference>
<keyword evidence="3" id="KW-0804">Transcription</keyword>
<dbReference type="PROSITE" id="PS51464">
    <property type="entry name" value="SIS"/>
    <property type="match status" value="1"/>
</dbReference>
<organism evidence="6 7">
    <name type="scientific">Maledivibacter halophilus</name>
    <dbReference type="NCBI Taxonomy" id="36842"/>
    <lineage>
        <taxon>Bacteria</taxon>
        <taxon>Bacillati</taxon>
        <taxon>Bacillota</taxon>
        <taxon>Clostridia</taxon>
        <taxon>Peptostreptococcales</taxon>
        <taxon>Caminicellaceae</taxon>
        <taxon>Maledivibacter</taxon>
    </lineage>
</organism>
<dbReference type="AlphaFoldDB" id="A0A1T5J3U9"/>
<dbReference type="Gene3D" id="1.10.10.10">
    <property type="entry name" value="Winged helix-like DNA-binding domain superfamily/Winged helix DNA-binding domain"/>
    <property type="match status" value="1"/>
</dbReference>
<evidence type="ECO:0000256" key="2">
    <source>
        <dbReference type="ARBA" id="ARBA00023125"/>
    </source>
</evidence>
<evidence type="ECO:0000256" key="3">
    <source>
        <dbReference type="ARBA" id="ARBA00023163"/>
    </source>
</evidence>
<dbReference type="RefSeq" id="WP_079489664.1">
    <property type="nucleotide sequence ID" value="NZ_FUZT01000002.1"/>
</dbReference>
<dbReference type="CDD" id="cd05013">
    <property type="entry name" value="SIS_RpiR"/>
    <property type="match status" value="1"/>
</dbReference>
<gene>
    <name evidence="6" type="ORF">SAMN02194393_00889</name>
</gene>
<dbReference type="InterPro" id="IPR047640">
    <property type="entry name" value="RpiR-like"/>
</dbReference>
<dbReference type="GO" id="GO:1901135">
    <property type="term" value="P:carbohydrate derivative metabolic process"/>
    <property type="evidence" value="ECO:0007669"/>
    <property type="project" value="InterPro"/>
</dbReference>
<dbReference type="InterPro" id="IPR035472">
    <property type="entry name" value="RpiR-like_SIS"/>
</dbReference>
<dbReference type="STRING" id="36842.SAMN02194393_00889"/>
<keyword evidence="7" id="KW-1185">Reference proteome</keyword>
<protein>
    <submittedName>
        <fullName evidence="6">Transcriptional regulator, RpiR family</fullName>
    </submittedName>
</protein>